<organism evidence="1 2">
    <name type="scientific">Rousettus aegyptiacus</name>
    <name type="common">Egyptian fruit bat</name>
    <name type="synonym">Pteropus aegyptiacus</name>
    <dbReference type="NCBI Taxonomy" id="9407"/>
    <lineage>
        <taxon>Eukaryota</taxon>
        <taxon>Metazoa</taxon>
        <taxon>Chordata</taxon>
        <taxon>Craniata</taxon>
        <taxon>Vertebrata</taxon>
        <taxon>Euteleostomi</taxon>
        <taxon>Mammalia</taxon>
        <taxon>Eutheria</taxon>
        <taxon>Laurasiatheria</taxon>
        <taxon>Chiroptera</taxon>
        <taxon>Yinpterochiroptera</taxon>
        <taxon>Pteropodoidea</taxon>
        <taxon>Pteropodidae</taxon>
        <taxon>Rousettinae</taxon>
        <taxon>Rousettus</taxon>
    </lineage>
</organism>
<dbReference type="Proteomes" id="UP000593571">
    <property type="component" value="Unassembled WGS sequence"/>
</dbReference>
<sequence length="137" mass="14470">MDHTAPSAMAPARLSRNILPVILPGLQNPVGCVNQLVSQRFLCSLCLSIPLTGTLYSPLTCQMPARLSTCSASGALGWLTQHSAPLSSPVMKPSPLCPACCSSPLLLCKCSEAEISSNSALGTQQVLHKHLWSDLTE</sequence>
<reference evidence="1 2" key="1">
    <citation type="journal article" date="2020" name="Nature">
        <title>Six reference-quality genomes reveal evolution of bat adaptations.</title>
        <authorList>
            <person name="Jebb D."/>
            <person name="Huang Z."/>
            <person name="Pippel M."/>
            <person name="Hughes G.M."/>
            <person name="Lavrichenko K."/>
            <person name="Devanna P."/>
            <person name="Winkler S."/>
            <person name="Jermiin L.S."/>
            <person name="Skirmuntt E.C."/>
            <person name="Katzourakis A."/>
            <person name="Burkitt-Gray L."/>
            <person name="Ray D.A."/>
            <person name="Sullivan K.A.M."/>
            <person name="Roscito J.G."/>
            <person name="Kirilenko B.M."/>
            <person name="Davalos L.M."/>
            <person name="Corthals A.P."/>
            <person name="Power M.L."/>
            <person name="Jones G."/>
            <person name="Ransome R.D."/>
            <person name="Dechmann D.K.N."/>
            <person name="Locatelli A.G."/>
            <person name="Puechmaille S.J."/>
            <person name="Fedrigo O."/>
            <person name="Jarvis E.D."/>
            <person name="Hiller M."/>
            <person name="Vernes S.C."/>
            <person name="Myers E.W."/>
            <person name="Teeling E.C."/>
        </authorList>
    </citation>
    <scope>NUCLEOTIDE SEQUENCE [LARGE SCALE GENOMIC DNA]</scope>
    <source>
        <strain evidence="1">MRouAeg1</strain>
        <tissue evidence="1">Muscle</tissue>
    </source>
</reference>
<accession>A0A7J8GAW5</accession>
<dbReference type="AlphaFoldDB" id="A0A7J8GAW5"/>
<evidence type="ECO:0000313" key="1">
    <source>
        <dbReference type="EMBL" id="KAF6457117.1"/>
    </source>
</evidence>
<gene>
    <name evidence="1" type="ORF">HJG63_011675</name>
</gene>
<protein>
    <submittedName>
        <fullName evidence="1">Uncharacterized protein</fullName>
    </submittedName>
</protein>
<evidence type="ECO:0000313" key="2">
    <source>
        <dbReference type="Proteomes" id="UP000593571"/>
    </source>
</evidence>
<proteinExistence type="predicted"/>
<keyword evidence="2" id="KW-1185">Reference proteome</keyword>
<name>A0A7J8GAW5_ROUAE</name>
<dbReference type="EMBL" id="JACASE010000006">
    <property type="protein sequence ID" value="KAF6457117.1"/>
    <property type="molecule type" value="Genomic_DNA"/>
</dbReference>
<comment type="caution">
    <text evidence="1">The sequence shown here is derived from an EMBL/GenBank/DDBJ whole genome shotgun (WGS) entry which is preliminary data.</text>
</comment>